<accession>A0A956SF24</accession>
<dbReference type="InterPro" id="IPR046357">
    <property type="entry name" value="PPIase_dom_sf"/>
</dbReference>
<dbReference type="Gene3D" id="3.10.50.40">
    <property type="match status" value="1"/>
</dbReference>
<reference evidence="1" key="1">
    <citation type="submission" date="2020-04" db="EMBL/GenBank/DDBJ databases">
        <authorList>
            <person name="Zhang T."/>
        </authorList>
    </citation>
    <scope>NUCLEOTIDE SEQUENCE</scope>
    <source>
        <strain evidence="1">HKST-UBA02</strain>
    </source>
</reference>
<dbReference type="EMBL" id="JAGQHS010000072">
    <property type="protein sequence ID" value="MCA9756919.1"/>
    <property type="molecule type" value="Genomic_DNA"/>
</dbReference>
<evidence type="ECO:0000313" key="1">
    <source>
        <dbReference type="EMBL" id="MCA9756919.1"/>
    </source>
</evidence>
<reference evidence="1" key="2">
    <citation type="journal article" date="2021" name="Microbiome">
        <title>Successional dynamics and alternative stable states in a saline activated sludge microbial community over 9 years.</title>
        <authorList>
            <person name="Wang Y."/>
            <person name="Ye J."/>
            <person name="Ju F."/>
            <person name="Liu L."/>
            <person name="Boyd J.A."/>
            <person name="Deng Y."/>
            <person name="Parks D.H."/>
            <person name="Jiang X."/>
            <person name="Yin X."/>
            <person name="Woodcroft B.J."/>
            <person name="Tyson G.W."/>
            <person name="Hugenholtz P."/>
            <person name="Polz M.F."/>
            <person name="Zhang T."/>
        </authorList>
    </citation>
    <scope>NUCLEOTIDE SEQUENCE</scope>
    <source>
        <strain evidence="1">HKST-UBA02</strain>
    </source>
</reference>
<evidence type="ECO:0000313" key="2">
    <source>
        <dbReference type="Proteomes" id="UP000739538"/>
    </source>
</evidence>
<protein>
    <recommendedName>
        <fullName evidence="3">PpiC domain-containing protein</fullName>
    </recommendedName>
</protein>
<dbReference type="AlphaFoldDB" id="A0A956SF24"/>
<organism evidence="1 2">
    <name type="scientific">Eiseniibacteriota bacterium</name>
    <dbReference type="NCBI Taxonomy" id="2212470"/>
    <lineage>
        <taxon>Bacteria</taxon>
        <taxon>Candidatus Eiseniibacteriota</taxon>
    </lineage>
</organism>
<name>A0A956SF24_UNCEI</name>
<proteinExistence type="predicted"/>
<dbReference type="GO" id="GO:0003755">
    <property type="term" value="F:peptidyl-prolyl cis-trans isomerase activity"/>
    <property type="evidence" value="ECO:0007669"/>
    <property type="project" value="InterPro"/>
</dbReference>
<dbReference type="Proteomes" id="UP000739538">
    <property type="component" value="Unassembled WGS sequence"/>
</dbReference>
<sequence>MTERDLAARFNEVYPDYPYETASLDERKLFLRNVVNNDVLLEVAKSEIPELAWPASRRIRVETEEFLVNQMFQELMGGKKVSDEDLTKVRAQLGKEMRLHRIVPTNEEVAQICYEALLDGMPFDEAYQQYGLHTDEIRTNFDTGWVTADKVPFEMVTELFLSGRQPGDIIPPTRTTKGVWIVQIMDERDIELDPKQTRRVDTVIRFLCYGDSVEASRDRLSADSGFDTFPQNFPVINQCFNAYWDSMSKEQPRANANVYMSWKSPAWLLPTEARDLPIYTFYGDTGTAYDFMEELNATNTLNWPSGSDRESRSNEIRMRVRQYFLRKEAERRGIDKRPEYQRFVEKSTDEAYLDDYFDRVASKGVVVTPDEALAELEARPEVYRSGERVAFGYVAFAPGDREKAESFAERTKGMNYFDWKNEARDLSEQDSTVVYRRDTGMIELEMPLRNEFLAPLVEIAKGLETGDLTDVLPIDDEGFAIVRCNYRRHTKPYPKEVGLPMAEARVREQKVDEKIGAILEDAMKRRGIEVFPERLTVLSPADAKSASSPS</sequence>
<evidence type="ECO:0008006" key="3">
    <source>
        <dbReference type="Google" id="ProtNLM"/>
    </source>
</evidence>
<dbReference type="SUPFAM" id="SSF54534">
    <property type="entry name" value="FKBP-like"/>
    <property type="match status" value="1"/>
</dbReference>
<gene>
    <name evidence="1" type="ORF">KDA27_14030</name>
</gene>
<comment type="caution">
    <text evidence="1">The sequence shown here is derived from an EMBL/GenBank/DDBJ whole genome shotgun (WGS) entry which is preliminary data.</text>
</comment>